<keyword evidence="2" id="KW-0808">Transferase</keyword>
<name>A0ABU3GMS2_9MICO</name>
<proteinExistence type="predicted"/>
<dbReference type="EMBL" id="JAUZVT010000003">
    <property type="protein sequence ID" value="MDT3331730.1"/>
    <property type="molecule type" value="Genomic_DNA"/>
</dbReference>
<dbReference type="RefSeq" id="WP_311870768.1">
    <property type="nucleotide sequence ID" value="NZ_JAUZVT010000003.1"/>
</dbReference>
<evidence type="ECO:0000259" key="1">
    <source>
        <dbReference type="Pfam" id="PF04230"/>
    </source>
</evidence>
<gene>
    <name evidence="2" type="ORF">Q9S78_13750</name>
</gene>
<dbReference type="Pfam" id="PF04230">
    <property type="entry name" value="PS_pyruv_trans"/>
    <property type="match status" value="1"/>
</dbReference>
<accession>A0ABU3GMS2</accession>
<dbReference type="Proteomes" id="UP001262835">
    <property type="component" value="Unassembled WGS sequence"/>
</dbReference>
<sequence>MTARIHVGPRVNNFGDLLGPEIVARIARSRGLEERPELRRILAVGSILHLARPGDVVWGSGANVKEPAPIPRDLDVRAVRGPLTAARLREGGNRSSEVFGDPALLLPHLWTDDELGIVRGSGGTVLVPNLHDRHRFPPTALSPRGPALEKVRQIASAESVIASSLHGIVVAEAFGVPAVLVAASTEPAFKYEDYYAGTGRALPVTASDWRAALDTPPAPPLRGWDAAALLEAFPDDLWSTSAAQTP</sequence>
<evidence type="ECO:0000313" key="3">
    <source>
        <dbReference type="Proteomes" id="UP001262835"/>
    </source>
</evidence>
<dbReference type="EC" id="2.4.-.-" evidence="2"/>
<keyword evidence="3" id="KW-1185">Reference proteome</keyword>
<feature type="domain" description="Polysaccharide pyruvyl transferase" evidence="1">
    <location>
        <begin position="56"/>
        <end position="182"/>
    </location>
</feature>
<dbReference type="GO" id="GO:0016757">
    <property type="term" value="F:glycosyltransferase activity"/>
    <property type="evidence" value="ECO:0007669"/>
    <property type="project" value="UniProtKB-KW"/>
</dbReference>
<comment type="caution">
    <text evidence="2">The sequence shown here is derived from an EMBL/GenBank/DDBJ whole genome shotgun (WGS) entry which is preliminary data.</text>
</comment>
<dbReference type="InterPro" id="IPR007345">
    <property type="entry name" value="Polysacch_pyruvyl_Trfase"/>
</dbReference>
<protein>
    <submittedName>
        <fullName evidence="2">Polysaccharide pyruvyl transferase family protein</fullName>
        <ecNumber evidence="2">2.4.-.-</ecNumber>
    </submittedName>
</protein>
<evidence type="ECO:0000313" key="2">
    <source>
        <dbReference type="EMBL" id="MDT3331730.1"/>
    </source>
</evidence>
<keyword evidence="2" id="KW-0328">Glycosyltransferase</keyword>
<reference evidence="2 3" key="1">
    <citation type="submission" date="2023-08" db="EMBL/GenBank/DDBJ databases">
        <title>Microbacterium aquilitoris sp. nov. and Microbacterium gwkjibeachense sp. nov., isolated from beach.</title>
        <authorList>
            <person name="Lee S.D."/>
            <person name="Yang H."/>
            <person name="Kim I."/>
        </authorList>
    </citation>
    <scope>NUCLEOTIDE SEQUENCE [LARGE SCALE GENOMIC DNA]</scope>
    <source>
        <strain evidence="2 3">KSW-18</strain>
    </source>
</reference>
<organism evidence="2 3">
    <name type="scientific">Microbacterium aquilitoris</name>
    <dbReference type="NCBI Taxonomy" id="3067307"/>
    <lineage>
        <taxon>Bacteria</taxon>
        <taxon>Bacillati</taxon>
        <taxon>Actinomycetota</taxon>
        <taxon>Actinomycetes</taxon>
        <taxon>Micrococcales</taxon>
        <taxon>Microbacteriaceae</taxon>
        <taxon>Microbacterium</taxon>
    </lineage>
</organism>